<dbReference type="AlphaFoldDB" id="A0A7J6THF0"/>
<dbReference type="InterPro" id="IPR029058">
    <property type="entry name" value="AB_hydrolase_fold"/>
</dbReference>
<evidence type="ECO:0000256" key="1">
    <source>
        <dbReference type="SAM" id="Phobius"/>
    </source>
</evidence>
<dbReference type="Proteomes" id="UP000553632">
    <property type="component" value="Unassembled WGS sequence"/>
</dbReference>
<evidence type="ECO:0000313" key="2">
    <source>
        <dbReference type="EMBL" id="KAF4744331.1"/>
    </source>
</evidence>
<name>A0A7J6THF0_PEROL</name>
<protein>
    <submittedName>
        <fullName evidence="2">Uncharacterized protein</fullName>
    </submittedName>
</protein>
<keyword evidence="1" id="KW-0472">Membrane</keyword>
<organism evidence="2 3">
    <name type="scientific">Perkinsus olseni</name>
    <name type="common">Perkinsus atlanticus</name>
    <dbReference type="NCBI Taxonomy" id="32597"/>
    <lineage>
        <taxon>Eukaryota</taxon>
        <taxon>Sar</taxon>
        <taxon>Alveolata</taxon>
        <taxon>Perkinsozoa</taxon>
        <taxon>Perkinsea</taxon>
        <taxon>Perkinsida</taxon>
        <taxon>Perkinsidae</taxon>
        <taxon>Perkinsus</taxon>
    </lineage>
</organism>
<feature type="transmembrane region" description="Helical" evidence="1">
    <location>
        <begin position="136"/>
        <end position="169"/>
    </location>
</feature>
<keyword evidence="1" id="KW-0812">Transmembrane</keyword>
<evidence type="ECO:0000313" key="3">
    <source>
        <dbReference type="Proteomes" id="UP000553632"/>
    </source>
</evidence>
<reference evidence="2 3" key="1">
    <citation type="submission" date="2020-04" db="EMBL/GenBank/DDBJ databases">
        <title>Perkinsus olseni comparative genomics.</title>
        <authorList>
            <person name="Bogema D.R."/>
        </authorList>
    </citation>
    <scope>NUCLEOTIDE SEQUENCE [LARGE SCALE GENOMIC DNA]</scope>
    <source>
        <strain evidence="2 3">ATCC PRA-207</strain>
    </source>
</reference>
<gene>
    <name evidence="2" type="ORF">FOZ63_002123</name>
</gene>
<proteinExistence type="predicted"/>
<keyword evidence="1" id="KW-1133">Transmembrane helix</keyword>
<dbReference type="EMBL" id="JABANO010010913">
    <property type="protein sequence ID" value="KAF4744331.1"/>
    <property type="molecule type" value="Genomic_DNA"/>
</dbReference>
<dbReference type="Gene3D" id="3.40.50.1820">
    <property type="entry name" value="alpha/beta hydrolase"/>
    <property type="match status" value="1"/>
</dbReference>
<sequence length="447" mass="49811">MVSSTSCRGVALTTLLGVLGRGYGETATCHVLYLPDGDSHHDSALFDKHKETFFRYLAGRKKSSRAAEVNAACGEIHFYMLLPPHPQRRWFTSRPSPQYPDQPEFTDPTDQQLIYSLEYLFGKINRLADRMPLQSIFLVGVYSGAAMAIQTALLYPGVLGGVLLFAGWIPLRNGAAHLYERVHDWSLLMRTPMSGVQSVQRGPETLKIHGPLHDHSQELARAGSLGVIHYEAPTEEFPWGALTSMMIRPVCGVIWVAPQRWSQRKMKSEEDLVREILLGDQHSEAREGLRRLCGTSIELIYHRMSRHGMRESKTAASLISYRLVEDLSRLRRGDFTPLRIVLGGNEIGADAVARFVLQNPELIQTVSGILLLNPTAGTPHPYVNRTGPRRLSISHARKSDPAELNTKLLQGFSDLFSAVPRRCVVTLIVKEVSELLVMGNWAEAVGS</sequence>
<accession>A0A7J6THF0</accession>
<dbReference type="SUPFAM" id="SSF53474">
    <property type="entry name" value="alpha/beta-Hydrolases"/>
    <property type="match status" value="1"/>
</dbReference>
<keyword evidence="3" id="KW-1185">Reference proteome</keyword>
<feature type="non-terminal residue" evidence="2">
    <location>
        <position position="1"/>
    </location>
</feature>
<comment type="caution">
    <text evidence="2">The sequence shown here is derived from an EMBL/GenBank/DDBJ whole genome shotgun (WGS) entry which is preliminary data.</text>
</comment>